<dbReference type="SUPFAM" id="SSF52833">
    <property type="entry name" value="Thioredoxin-like"/>
    <property type="match status" value="1"/>
</dbReference>
<dbReference type="InterPro" id="IPR036249">
    <property type="entry name" value="Thioredoxin-like_sf"/>
</dbReference>
<dbReference type="EMBL" id="NGKB01000010">
    <property type="protein sequence ID" value="RSU12785.1"/>
    <property type="molecule type" value="Genomic_DNA"/>
</dbReference>
<dbReference type="InterPro" id="IPR012336">
    <property type="entry name" value="Thioredoxin-like_fold"/>
</dbReference>
<dbReference type="Gene3D" id="3.40.30.10">
    <property type="entry name" value="Glutaredoxin"/>
    <property type="match status" value="1"/>
</dbReference>
<dbReference type="GeneID" id="95580084"/>
<protein>
    <submittedName>
        <fullName evidence="2">Thioredoxin</fullName>
    </submittedName>
</protein>
<dbReference type="Pfam" id="PF13462">
    <property type="entry name" value="Thioredoxin_4"/>
    <property type="match status" value="1"/>
</dbReference>
<evidence type="ECO:0000313" key="3">
    <source>
        <dbReference type="Proteomes" id="UP000288028"/>
    </source>
</evidence>
<dbReference type="Gene3D" id="1.10.1200.90">
    <property type="entry name" value="DsbA-like domain"/>
    <property type="match status" value="1"/>
</dbReference>
<sequence>MGMTDVETSKINYDTGIKIGSDEAPVKVVEYINVRCPFCRQWSDEKNDLLQQLVAEGKIQRIIKLFDKEKPSLALGNIMHHHIPTDENAIVAIQAIYETQDDWGNLDSHEEVALYATEKLQLTLQDYKETAKSIVQETIDANVFFVPTVIIGEHVVDQKISSDELLALINE</sequence>
<evidence type="ECO:0000259" key="1">
    <source>
        <dbReference type="Pfam" id="PF13462"/>
    </source>
</evidence>
<organism evidence="2 3">
    <name type="scientific">Vagococcus carniphilus</name>
    <dbReference type="NCBI Taxonomy" id="218144"/>
    <lineage>
        <taxon>Bacteria</taxon>
        <taxon>Bacillati</taxon>
        <taxon>Bacillota</taxon>
        <taxon>Bacilli</taxon>
        <taxon>Lactobacillales</taxon>
        <taxon>Enterococcaceae</taxon>
        <taxon>Vagococcus</taxon>
    </lineage>
</organism>
<dbReference type="OrthoDB" id="117402at2"/>
<keyword evidence="3" id="KW-1185">Reference proteome</keyword>
<comment type="caution">
    <text evidence="2">The sequence shown here is derived from an EMBL/GenBank/DDBJ whole genome shotgun (WGS) entry which is preliminary data.</text>
</comment>
<name>A0A430AXL4_9ENTE</name>
<dbReference type="Proteomes" id="UP000288028">
    <property type="component" value="Unassembled WGS sequence"/>
</dbReference>
<dbReference type="CDD" id="cd02972">
    <property type="entry name" value="DsbA_family"/>
    <property type="match status" value="1"/>
</dbReference>
<dbReference type="AlphaFoldDB" id="A0A430AXL4"/>
<reference evidence="2 3" key="1">
    <citation type="submission" date="2017-05" db="EMBL/GenBank/DDBJ databases">
        <title>Vagococcus spp. assemblies.</title>
        <authorList>
            <person name="Gulvik C.A."/>
        </authorList>
    </citation>
    <scope>NUCLEOTIDE SEQUENCE [LARGE SCALE GENOMIC DNA]</scope>
    <source>
        <strain evidence="2 3">SS1714</strain>
    </source>
</reference>
<proteinExistence type="predicted"/>
<gene>
    <name evidence="2" type="ORF">CBF28_10700</name>
</gene>
<evidence type="ECO:0000313" key="2">
    <source>
        <dbReference type="EMBL" id="RSU12785.1"/>
    </source>
</evidence>
<dbReference type="RefSeq" id="WP_126795097.1">
    <property type="nucleotide sequence ID" value="NZ_CP060720.1"/>
</dbReference>
<accession>A0A430AXL4</accession>
<feature type="domain" description="Thioredoxin-like fold" evidence="1">
    <location>
        <begin position="14"/>
        <end position="170"/>
    </location>
</feature>